<dbReference type="GO" id="GO:0102521">
    <property type="term" value="F:tRNA-4-demethylwyosine synthase activity"/>
    <property type="evidence" value="ECO:0007669"/>
    <property type="project" value="UniProtKB-EC"/>
</dbReference>
<dbReference type="SFLD" id="SFLDS00029">
    <property type="entry name" value="Radical_SAM"/>
    <property type="match status" value="1"/>
</dbReference>
<dbReference type="PROSITE" id="PS51918">
    <property type="entry name" value="RADICAL_SAM"/>
    <property type="match status" value="1"/>
</dbReference>
<evidence type="ECO:0000256" key="7">
    <source>
        <dbReference type="ARBA" id="ARBA00023239"/>
    </source>
</evidence>
<dbReference type="STRING" id="1603555.SU86_004455"/>
<evidence type="ECO:0000259" key="10">
    <source>
        <dbReference type="PROSITE" id="PS51918"/>
    </source>
</evidence>
<feature type="binding site" evidence="9">
    <location>
        <position position="80"/>
    </location>
    <ligand>
        <name>[4Fe-4S] cluster</name>
        <dbReference type="ChEBI" id="CHEBI:49883"/>
        <label>2</label>
        <note>4Fe-4S-S-AdoMet</note>
    </ligand>
</feature>
<comment type="cofactor">
    <cofactor evidence="9">
        <name>[4Fe-4S] cluster</name>
        <dbReference type="ChEBI" id="CHEBI:49883"/>
    </cofactor>
    <text evidence="9">Binds 2 [4Fe-4S] clusters. Binds 1 [4Fe-4S] cluster coordinated with 3 cysteines and an exchangeable S-adenosyl-L-methionine.</text>
</comment>
<comment type="subunit">
    <text evidence="9">Monomer.</text>
</comment>
<dbReference type="PANTHER" id="PTHR13930">
    <property type="entry name" value="S-ADENOSYL-L-METHIONINE-DEPENDENT TRNA 4-DEMETHYLWYOSINE SYNTHASE"/>
    <property type="match status" value="1"/>
</dbReference>
<keyword evidence="9" id="KW-0963">Cytoplasm</keyword>
<dbReference type="Proteomes" id="UP000266745">
    <property type="component" value="Chromosome"/>
</dbReference>
<dbReference type="KEGG" id="tah:SU86_004455"/>
<dbReference type="PANTHER" id="PTHR13930:SF0">
    <property type="entry name" value="S-ADENOSYL-L-METHIONINE-DEPENDENT TRNA 4-DEMETHYLWYOSINE SYNTHASE TYW1-RELATED"/>
    <property type="match status" value="1"/>
</dbReference>
<dbReference type="NCBIfam" id="TIGR03972">
    <property type="entry name" value="rSAM_TYW1"/>
    <property type="match status" value="1"/>
</dbReference>
<protein>
    <recommendedName>
        <fullName evidence="9">S-adenosyl-L-methionine-dependent tRNA 4-demethylwyosine synthase</fullName>
        <ecNumber evidence="9">4.1.3.44</ecNumber>
    </recommendedName>
    <alternativeName>
        <fullName evidence="9">tRNA wyosine derivatives biosynthesis protein Taw1</fullName>
    </alternativeName>
</protein>
<comment type="catalytic activity">
    <reaction evidence="8 9">
        <text>N(1)-methylguanosine(37) in tRNA(Phe) + pyruvate + S-adenosyl-L-methionine = 4-demethylwyosine(37) in tRNA(Phe) + 5'-deoxyadenosine + L-methionine + CO2 + H2O</text>
        <dbReference type="Rhea" id="RHEA:36347"/>
        <dbReference type="Rhea" id="RHEA-COMP:10164"/>
        <dbReference type="Rhea" id="RHEA-COMP:10165"/>
        <dbReference type="ChEBI" id="CHEBI:15361"/>
        <dbReference type="ChEBI" id="CHEBI:15377"/>
        <dbReference type="ChEBI" id="CHEBI:16526"/>
        <dbReference type="ChEBI" id="CHEBI:17319"/>
        <dbReference type="ChEBI" id="CHEBI:57844"/>
        <dbReference type="ChEBI" id="CHEBI:59789"/>
        <dbReference type="ChEBI" id="CHEBI:64315"/>
        <dbReference type="ChEBI" id="CHEBI:73542"/>
        <dbReference type="EC" id="4.1.3.44"/>
    </reaction>
</comment>
<dbReference type="EMBL" id="CP011097">
    <property type="protein sequence ID" value="AJZ75740.1"/>
    <property type="molecule type" value="Genomic_DNA"/>
</dbReference>
<evidence type="ECO:0000256" key="1">
    <source>
        <dbReference type="ARBA" id="ARBA00022485"/>
    </source>
</evidence>
<dbReference type="SFLD" id="SFLDG01071">
    <property type="entry name" value="tRNA_wybutosine-synthesizing"/>
    <property type="match status" value="1"/>
</dbReference>
<comment type="similarity">
    <text evidence="9">Belongs to the TYW1 family.</text>
</comment>
<keyword evidence="4 9" id="KW-0479">Metal-binding</keyword>
<evidence type="ECO:0000256" key="3">
    <source>
        <dbReference type="ARBA" id="ARBA00022694"/>
    </source>
</evidence>
<evidence type="ECO:0000256" key="6">
    <source>
        <dbReference type="ARBA" id="ARBA00023014"/>
    </source>
</evidence>
<dbReference type="AlphaFoldDB" id="A0A3G1B0T7"/>
<comment type="function">
    <text evidence="9">Component of the wyosine derivatives biosynthesis pathway that catalyzes the condensation of N-methylguanine with 2 carbon atoms from pyruvate to form the tricyclic 4-demethylwyosine (imG-14) on guanosine-37 of tRNA(Phe).</text>
</comment>
<comment type="subcellular location">
    <subcellularLocation>
        <location evidence="9">Cytoplasm</location>
    </subcellularLocation>
</comment>
<feature type="domain" description="Radical SAM core" evidence="10">
    <location>
        <begin position="59"/>
        <end position="313"/>
    </location>
</feature>
<keyword evidence="5 9" id="KW-0408">Iron</keyword>
<dbReference type="Pfam" id="PF04055">
    <property type="entry name" value="Radical_SAM"/>
    <property type="match status" value="1"/>
</dbReference>
<evidence type="ECO:0000313" key="11">
    <source>
        <dbReference type="EMBL" id="AJZ75740.1"/>
    </source>
</evidence>
<evidence type="ECO:0000256" key="9">
    <source>
        <dbReference type="HAMAP-Rule" id="MF_01921"/>
    </source>
</evidence>
<dbReference type="InterPro" id="IPR034556">
    <property type="entry name" value="tRNA_wybutosine-synthase"/>
</dbReference>
<accession>A0A3G1B0T7</accession>
<dbReference type="GO" id="GO:0046872">
    <property type="term" value="F:metal ion binding"/>
    <property type="evidence" value="ECO:0007669"/>
    <property type="project" value="UniProtKB-KW"/>
</dbReference>
<name>A0A3G1B0T7_9ARCH</name>
<dbReference type="SFLD" id="SFLDF00284">
    <property type="entry name" value="tRNA_wybutosine-synthesizing"/>
    <property type="match status" value="1"/>
</dbReference>
<dbReference type="CDD" id="cd01335">
    <property type="entry name" value="Radical_SAM"/>
    <property type="match status" value="1"/>
</dbReference>
<evidence type="ECO:0000313" key="12">
    <source>
        <dbReference type="Proteomes" id="UP000266745"/>
    </source>
</evidence>
<feature type="binding site" evidence="9">
    <location>
        <position position="53"/>
    </location>
    <ligand>
        <name>[4Fe-4S] cluster</name>
        <dbReference type="ChEBI" id="CHEBI:49883"/>
        <label>1</label>
    </ligand>
</feature>
<evidence type="ECO:0000256" key="8">
    <source>
        <dbReference type="ARBA" id="ARBA00049466"/>
    </source>
</evidence>
<keyword evidence="12" id="KW-1185">Reference proteome</keyword>
<feature type="binding site" evidence="9">
    <location>
        <position position="66"/>
    </location>
    <ligand>
        <name>[4Fe-4S] cluster</name>
        <dbReference type="ChEBI" id="CHEBI:49883"/>
        <label>1</label>
    </ligand>
</feature>
<dbReference type="GO" id="GO:0005737">
    <property type="term" value="C:cytoplasm"/>
    <property type="evidence" value="ECO:0007669"/>
    <property type="project" value="UniProtKB-SubCell"/>
</dbReference>
<proteinExistence type="inferred from homology"/>
<dbReference type="InterPro" id="IPR013917">
    <property type="entry name" value="tRNA_wybutosine-synth"/>
</dbReference>
<keyword evidence="7 9" id="KW-0456">Lyase</keyword>
<dbReference type="InterPro" id="IPR058240">
    <property type="entry name" value="rSAM_sf"/>
</dbReference>
<dbReference type="InterPro" id="IPR007197">
    <property type="entry name" value="rSAM"/>
</dbReference>
<dbReference type="RefSeq" id="WP_048188595.1">
    <property type="nucleotide sequence ID" value="NZ_CP011097.1"/>
</dbReference>
<dbReference type="GO" id="GO:0008033">
    <property type="term" value="P:tRNA processing"/>
    <property type="evidence" value="ECO:0007669"/>
    <property type="project" value="UniProtKB-UniRule"/>
</dbReference>
<organism evidence="11 12">
    <name type="scientific">Candidatus Nitrosotenuis cloacae</name>
    <dbReference type="NCBI Taxonomy" id="1603555"/>
    <lineage>
        <taxon>Archaea</taxon>
        <taxon>Nitrososphaerota</taxon>
        <taxon>Candidatus Nitrosotenuis</taxon>
    </lineage>
</organism>
<feature type="binding site" evidence="9">
    <location>
        <position position="76"/>
    </location>
    <ligand>
        <name>[4Fe-4S] cluster</name>
        <dbReference type="ChEBI" id="CHEBI:49883"/>
        <label>2</label>
        <note>4Fe-4S-S-AdoMet</note>
    </ligand>
</feature>
<gene>
    <name evidence="9" type="primary">taw1</name>
    <name evidence="11" type="ORF">SU86_004455</name>
</gene>
<evidence type="ECO:0000256" key="4">
    <source>
        <dbReference type="ARBA" id="ARBA00022723"/>
    </source>
</evidence>
<keyword evidence="1 9" id="KW-0004">4Fe-4S</keyword>
<dbReference type="Gene3D" id="3.20.20.70">
    <property type="entry name" value="Aldolase class I"/>
    <property type="match status" value="1"/>
</dbReference>
<dbReference type="SUPFAM" id="SSF102114">
    <property type="entry name" value="Radical SAM enzymes"/>
    <property type="match status" value="1"/>
</dbReference>
<keyword evidence="6 9" id="KW-0411">Iron-sulfur</keyword>
<feature type="binding site" evidence="9">
    <location>
        <position position="40"/>
    </location>
    <ligand>
        <name>[4Fe-4S] cluster</name>
        <dbReference type="ChEBI" id="CHEBI:49883"/>
        <label>1</label>
    </ligand>
</feature>
<dbReference type="HAMAP" id="MF_01921">
    <property type="entry name" value="TYW1_archaea"/>
    <property type="match status" value="1"/>
</dbReference>
<dbReference type="InterPro" id="IPR013785">
    <property type="entry name" value="Aldolase_TIM"/>
</dbReference>
<evidence type="ECO:0000256" key="5">
    <source>
        <dbReference type="ARBA" id="ARBA00023004"/>
    </source>
</evidence>
<dbReference type="EC" id="4.1.3.44" evidence="9"/>
<dbReference type="OrthoDB" id="68499at2157"/>
<dbReference type="InterPro" id="IPR023993">
    <property type="entry name" value="TYW1_archaea"/>
</dbReference>
<keyword evidence="2 9" id="KW-0949">S-adenosyl-L-methionine</keyword>
<sequence length="341" mass="39466">MSCSGEFVEDNEIIQIKSSIQQQLKKAKYGVSDHSTVELCHWTKKSFKGEESCYKHKFYGISTHQCMEFSPAGMYCENRCVYCWRPMEFYDSLVMDPTRVAEPQEIITKLMAERRGLIMGHYGDPKSITKKLDESLLPAHYAISLSGEPTMYPKLPELIKYLKTLPATKSIFLVTNGQEPQMLQRLQDEDALPTQIYLSTNAADYDSFMRINKPRYDDSWERWNKSLELLSKLNTRTVLRMTLIRDHNNSESMIPSFASMIKRANVHFIEIKSYMHIGRSTNRLARSDMLEFEEVSHFATQLAKQSQIYSVMDESIASRIVLLQNQERLIDPFIAAYAQTS</sequence>
<reference evidence="11 12" key="1">
    <citation type="journal article" date="2016" name="Sci. Rep.">
        <title>A novel ammonia-oxidizing archaeon from wastewater treatment plant: Its enrichment, physiological and genomic characteristics.</title>
        <authorList>
            <person name="Li Y."/>
            <person name="Ding K."/>
            <person name="Wen X."/>
            <person name="Zhang B."/>
            <person name="Shen B."/>
            <person name="Yang Y."/>
        </authorList>
    </citation>
    <scope>NUCLEOTIDE SEQUENCE [LARGE SCALE GENOMIC DNA]</scope>
    <source>
        <strain evidence="11 12">SAT1</strain>
    </source>
</reference>
<feature type="binding site" evidence="9">
    <location>
        <position position="83"/>
    </location>
    <ligand>
        <name>[4Fe-4S] cluster</name>
        <dbReference type="ChEBI" id="CHEBI:49883"/>
        <label>2</label>
        <note>4Fe-4S-S-AdoMet</note>
    </ligand>
</feature>
<dbReference type="GO" id="GO:0051539">
    <property type="term" value="F:4 iron, 4 sulfur cluster binding"/>
    <property type="evidence" value="ECO:0007669"/>
    <property type="project" value="UniProtKB-UniRule"/>
</dbReference>
<evidence type="ECO:0000256" key="2">
    <source>
        <dbReference type="ARBA" id="ARBA00022691"/>
    </source>
</evidence>
<dbReference type="Pfam" id="PF08608">
    <property type="entry name" value="Wyosine_form"/>
    <property type="match status" value="1"/>
</dbReference>
<keyword evidence="3 9" id="KW-0819">tRNA processing</keyword>
<dbReference type="GeneID" id="24875647"/>